<dbReference type="SMART" id="SM00382">
    <property type="entry name" value="AAA"/>
    <property type="match status" value="1"/>
</dbReference>
<name>A0A2P8C864_9BACT</name>
<dbReference type="GO" id="GO:0016887">
    <property type="term" value="F:ATP hydrolysis activity"/>
    <property type="evidence" value="ECO:0007669"/>
    <property type="project" value="InterPro"/>
</dbReference>
<dbReference type="InterPro" id="IPR003439">
    <property type="entry name" value="ABC_transporter-like_ATP-bd"/>
</dbReference>
<gene>
    <name evidence="6" type="ORF">CLV93_111103</name>
    <name evidence="5" type="ORF">JCM18694_24880</name>
</gene>
<reference evidence="5 8" key="2">
    <citation type="submission" date="2019-10" db="EMBL/GenBank/DDBJ databases">
        <title>Prolixibacter strains distinguished by the presence of nitrate reductase genes were adept at nitrate-dependent anaerobic corrosion of metallic iron and carbon steel.</title>
        <authorList>
            <person name="Iino T."/>
            <person name="Shono N."/>
            <person name="Ito K."/>
            <person name="Nakamura R."/>
            <person name="Sueoka K."/>
            <person name="Harayama S."/>
            <person name="Ohkuma M."/>
        </authorList>
    </citation>
    <scope>NUCLEOTIDE SEQUENCE [LARGE SCALE GENOMIC DNA]</scope>
    <source>
        <strain evidence="5 8">MIC1-1</strain>
    </source>
</reference>
<accession>A0A2P8C864</accession>
<evidence type="ECO:0000256" key="2">
    <source>
        <dbReference type="ARBA" id="ARBA00022741"/>
    </source>
</evidence>
<sequence length="225" mass="25071">MLTTNNITKKFGSFVAVDQLSFEIKEPGLYLFVGDNGSGKTTLFNLIAGLINPNKGEISLDDQTDADLRRKQMGIATEPFTTEPSITVSEIAEIVRKVKHVSQEEMKELLKQWEIWTAREKPFKALSTGMKKRLSIALSMAGNPEFFLWDEPYNGLDPLGISLLNQVIGELAEEEKTILLSTHLLNEITVPAKTGFVMKEGRLAGLVHRDSSANFNESIMDLLKN</sequence>
<dbReference type="Gene3D" id="3.40.50.300">
    <property type="entry name" value="P-loop containing nucleotide triphosphate hydrolases"/>
    <property type="match status" value="1"/>
</dbReference>
<dbReference type="PANTHER" id="PTHR42939">
    <property type="entry name" value="ABC TRANSPORTER ATP-BINDING PROTEIN ALBC-RELATED"/>
    <property type="match status" value="1"/>
</dbReference>
<evidence type="ECO:0000259" key="4">
    <source>
        <dbReference type="PROSITE" id="PS50893"/>
    </source>
</evidence>
<evidence type="ECO:0000256" key="3">
    <source>
        <dbReference type="ARBA" id="ARBA00022840"/>
    </source>
</evidence>
<proteinExistence type="predicted"/>
<dbReference type="Proteomes" id="UP000240621">
    <property type="component" value="Unassembled WGS sequence"/>
</dbReference>
<dbReference type="Proteomes" id="UP000396862">
    <property type="component" value="Unassembled WGS sequence"/>
</dbReference>
<keyword evidence="8" id="KW-1185">Reference proteome</keyword>
<keyword evidence="1" id="KW-0813">Transport</keyword>
<dbReference type="PANTHER" id="PTHR42939:SF1">
    <property type="entry name" value="ABC TRANSPORTER ATP-BINDING PROTEIN ALBC-RELATED"/>
    <property type="match status" value="1"/>
</dbReference>
<reference evidence="6 7" key="1">
    <citation type="submission" date="2018-03" db="EMBL/GenBank/DDBJ databases">
        <title>Genomic Encyclopedia of Archaeal and Bacterial Type Strains, Phase II (KMG-II): from individual species to whole genera.</title>
        <authorList>
            <person name="Goeker M."/>
        </authorList>
    </citation>
    <scope>NUCLEOTIDE SEQUENCE [LARGE SCALE GENOMIC DNA]</scope>
    <source>
        <strain evidence="6 7">DSM 27267</strain>
    </source>
</reference>
<protein>
    <submittedName>
        <fullName evidence="6">ABC-type multidrug transport system ATPase subunit</fullName>
    </submittedName>
</protein>
<evidence type="ECO:0000256" key="1">
    <source>
        <dbReference type="ARBA" id="ARBA00022448"/>
    </source>
</evidence>
<dbReference type="AlphaFoldDB" id="A0A2P8C864"/>
<dbReference type="InterPro" id="IPR051782">
    <property type="entry name" value="ABC_Transporter_VariousFunc"/>
</dbReference>
<organism evidence="6 7">
    <name type="scientific">Prolixibacter denitrificans</name>
    <dbReference type="NCBI Taxonomy" id="1541063"/>
    <lineage>
        <taxon>Bacteria</taxon>
        <taxon>Pseudomonadati</taxon>
        <taxon>Bacteroidota</taxon>
        <taxon>Bacteroidia</taxon>
        <taxon>Marinilabiliales</taxon>
        <taxon>Prolixibacteraceae</taxon>
        <taxon>Prolixibacter</taxon>
    </lineage>
</organism>
<feature type="domain" description="ABC transporter" evidence="4">
    <location>
        <begin position="2"/>
        <end position="225"/>
    </location>
</feature>
<keyword evidence="2" id="KW-0547">Nucleotide-binding</keyword>
<dbReference type="InterPro" id="IPR027417">
    <property type="entry name" value="P-loop_NTPase"/>
</dbReference>
<dbReference type="RefSeq" id="WP_106543440.1">
    <property type="nucleotide sequence ID" value="NZ_BLAU01000001.1"/>
</dbReference>
<comment type="caution">
    <text evidence="6">The sequence shown here is derived from an EMBL/GenBank/DDBJ whole genome shotgun (WGS) entry which is preliminary data.</text>
</comment>
<evidence type="ECO:0000313" key="8">
    <source>
        <dbReference type="Proteomes" id="UP000396862"/>
    </source>
</evidence>
<dbReference type="SUPFAM" id="SSF52540">
    <property type="entry name" value="P-loop containing nucleoside triphosphate hydrolases"/>
    <property type="match status" value="1"/>
</dbReference>
<dbReference type="GO" id="GO:0005524">
    <property type="term" value="F:ATP binding"/>
    <property type="evidence" value="ECO:0007669"/>
    <property type="project" value="UniProtKB-KW"/>
</dbReference>
<dbReference type="OrthoDB" id="9801987at2"/>
<evidence type="ECO:0000313" key="7">
    <source>
        <dbReference type="Proteomes" id="UP000240621"/>
    </source>
</evidence>
<evidence type="ECO:0000313" key="5">
    <source>
        <dbReference type="EMBL" id="GET22242.1"/>
    </source>
</evidence>
<evidence type="ECO:0000313" key="6">
    <source>
        <dbReference type="EMBL" id="PSK81126.1"/>
    </source>
</evidence>
<dbReference type="Pfam" id="PF00005">
    <property type="entry name" value="ABC_tran"/>
    <property type="match status" value="1"/>
</dbReference>
<dbReference type="InterPro" id="IPR003593">
    <property type="entry name" value="AAA+_ATPase"/>
</dbReference>
<keyword evidence="3" id="KW-0067">ATP-binding</keyword>
<dbReference type="EMBL" id="BLAU01000001">
    <property type="protein sequence ID" value="GET22242.1"/>
    <property type="molecule type" value="Genomic_DNA"/>
</dbReference>
<dbReference type="PROSITE" id="PS50893">
    <property type="entry name" value="ABC_TRANSPORTER_2"/>
    <property type="match status" value="1"/>
</dbReference>
<dbReference type="EMBL" id="PYGC01000011">
    <property type="protein sequence ID" value="PSK81126.1"/>
    <property type="molecule type" value="Genomic_DNA"/>
</dbReference>